<dbReference type="AlphaFoldDB" id="A0AAN8I6A9"/>
<sequence>MPNNDKLPPEILRKILEELNTLDDRGTTLTQIIEDYAEPDNSTVYIVCNTAQRIDILSAMRVCRFWRNMVFDILYKEDTSNWKWTADDWTVCQRMFELKEMENRILQGPTSWDVPAIGRRGARKPGWGMWEQGDQW</sequence>
<proteinExistence type="predicted"/>
<evidence type="ECO:0000313" key="2">
    <source>
        <dbReference type="Proteomes" id="UP001316803"/>
    </source>
</evidence>
<dbReference type="EMBL" id="JAKLMC020000009">
    <property type="protein sequence ID" value="KAK5954304.1"/>
    <property type="molecule type" value="Genomic_DNA"/>
</dbReference>
<protein>
    <recommendedName>
        <fullName evidence="3">F-box domain-containing protein</fullName>
    </recommendedName>
</protein>
<organism evidence="1 2">
    <name type="scientific">Knufia fluminis</name>
    <dbReference type="NCBI Taxonomy" id="191047"/>
    <lineage>
        <taxon>Eukaryota</taxon>
        <taxon>Fungi</taxon>
        <taxon>Dikarya</taxon>
        <taxon>Ascomycota</taxon>
        <taxon>Pezizomycotina</taxon>
        <taxon>Eurotiomycetes</taxon>
        <taxon>Chaetothyriomycetidae</taxon>
        <taxon>Chaetothyriales</taxon>
        <taxon>Trichomeriaceae</taxon>
        <taxon>Knufia</taxon>
    </lineage>
</organism>
<dbReference type="Proteomes" id="UP001316803">
    <property type="component" value="Unassembled WGS sequence"/>
</dbReference>
<accession>A0AAN8I6A9</accession>
<evidence type="ECO:0008006" key="3">
    <source>
        <dbReference type="Google" id="ProtNLM"/>
    </source>
</evidence>
<evidence type="ECO:0000313" key="1">
    <source>
        <dbReference type="EMBL" id="KAK5954304.1"/>
    </source>
</evidence>
<keyword evidence="2" id="KW-1185">Reference proteome</keyword>
<name>A0AAN8I6A9_9EURO</name>
<comment type="caution">
    <text evidence="1">The sequence shown here is derived from an EMBL/GenBank/DDBJ whole genome shotgun (WGS) entry which is preliminary data.</text>
</comment>
<gene>
    <name evidence="1" type="ORF">OHC33_004877</name>
</gene>
<reference evidence="1 2" key="1">
    <citation type="submission" date="2022-12" db="EMBL/GenBank/DDBJ databases">
        <title>Genomic features and morphological characterization of a novel Knufia sp. strain isolated from spacecraft assembly facility.</title>
        <authorList>
            <person name="Teixeira M."/>
            <person name="Chander A.M."/>
            <person name="Stajich J.E."/>
            <person name="Venkateswaran K."/>
        </authorList>
    </citation>
    <scope>NUCLEOTIDE SEQUENCE [LARGE SCALE GENOMIC DNA]</scope>
    <source>
        <strain evidence="1 2">FJI-L2-BK-P2</strain>
    </source>
</reference>